<dbReference type="AlphaFoldDB" id="X6NMR7"/>
<evidence type="ECO:0000256" key="1">
    <source>
        <dbReference type="SAM" id="MobiDB-lite"/>
    </source>
</evidence>
<reference evidence="2 3" key="1">
    <citation type="journal article" date="2013" name="Curr. Biol.">
        <title>The Genome of the Foraminiferan Reticulomyxa filosa.</title>
        <authorList>
            <person name="Glockner G."/>
            <person name="Hulsmann N."/>
            <person name="Schleicher M."/>
            <person name="Noegel A.A."/>
            <person name="Eichinger L."/>
            <person name="Gallinger C."/>
            <person name="Pawlowski J."/>
            <person name="Sierra R."/>
            <person name="Euteneuer U."/>
            <person name="Pillet L."/>
            <person name="Moustafa A."/>
            <person name="Platzer M."/>
            <person name="Groth M."/>
            <person name="Szafranski K."/>
            <person name="Schliwa M."/>
        </authorList>
    </citation>
    <scope>NUCLEOTIDE SEQUENCE [LARGE SCALE GENOMIC DNA]</scope>
</reference>
<feature type="region of interest" description="Disordered" evidence="1">
    <location>
        <begin position="1"/>
        <end position="88"/>
    </location>
</feature>
<dbReference type="EMBL" id="ASPP01007342">
    <property type="protein sequence ID" value="ETO27296.1"/>
    <property type="molecule type" value="Genomic_DNA"/>
</dbReference>
<evidence type="ECO:0000313" key="2">
    <source>
        <dbReference type="EMBL" id="ETO27296.1"/>
    </source>
</evidence>
<name>X6NMR7_RETFI</name>
<feature type="compositionally biased region" description="Low complexity" evidence="1">
    <location>
        <begin position="73"/>
        <end position="88"/>
    </location>
</feature>
<keyword evidence="3" id="KW-1185">Reference proteome</keyword>
<dbReference type="Proteomes" id="UP000023152">
    <property type="component" value="Unassembled WGS sequence"/>
</dbReference>
<sequence>MTDISKLHKAAPPPPPRSAGQSPLGLEEKKDRSYTVQIMPSVTKEVDGNGTPGNNSLNSESEEESALGKDGRSSSVASQSASSLQSMAKQAEALKKKLDVADENSINGPNIKVWWEEKRQNANTGDSSTYFYCKTHPLGINSRQLNNFRYMHSLLDPRNGIHHSEKSIAEVVSSVNPNAISTNTLVRKIVNIQTLEGN</sequence>
<organism evidence="2 3">
    <name type="scientific">Reticulomyxa filosa</name>
    <dbReference type="NCBI Taxonomy" id="46433"/>
    <lineage>
        <taxon>Eukaryota</taxon>
        <taxon>Sar</taxon>
        <taxon>Rhizaria</taxon>
        <taxon>Retaria</taxon>
        <taxon>Foraminifera</taxon>
        <taxon>Monothalamids</taxon>
        <taxon>Reticulomyxidae</taxon>
        <taxon>Reticulomyxa</taxon>
    </lineage>
</organism>
<comment type="caution">
    <text evidence="2">The sequence shown here is derived from an EMBL/GenBank/DDBJ whole genome shotgun (WGS) entry which is preliminary data.</text>
</comment>
<accession>X6NMR7</accession>
<gene>
    <name evidence="2" type="ORF">RFI_09831</name>
</gene>
<evidence type="ECO:0000313" key="3">
    <source>
        <dbReference type="Proteomes" id="UP000023152"/>
    </source>
</evidence>
<protein>
    <submittedName>
        <fullName evidence="2">Uncharacterized protein</fullName>
    </submittedName>
</protein>
<proteinExistence type="predicted"/>